<evidence type="ECO:0000313" key="7">
    <source>
        <dbReference type="Proteomes" id="UP000887540"/>
    </source>
</evidence>
<organism evidence="7 8">
    <name type="scientific">Acrobeloides nanus</name>
    <dbReference type="NCBI Taxonomy" id="290746"/>
    <lineage>
        <taxon>Eukaryota</taxon>
        <taxon>Metazoa</taxon>
        <taxon>Ecdysozoa</taxon>
        <taxon>Nematoda</taxon>
        <taxon>Chromadorea</taxon>
        <taxon>Rhabditida</taxon>
        <taxon>Tylenchina</taxon>
        <taxon>Cephalobomorpha</taxon>
        <taxon>Cephaloboidea</taxon>
        <taxon>Cephalobidae</taxon>
        <taxon>Acrobeloides</taxon>
    </lineage>
</organism>
<dbReference type="PANTHER" id="PTHR48043:SF143">
    <property type="entry name" value="UDP-GLUCURONOSYLTRANSFERASE"/>
    <property type="match status" value="1"/>
</dbReference>
<dbReference type="Proteomes" id="UP000887540">
    <property type="component" value="Unplaced"/>
</dbReference>
<dbReference type="GO" id="GO:0015020">
    <property type="term" value="F:glucuronosyltransferase activity"/>
    <property type="evidence" value="ECO:0007669"/>
    <property type="project" value="UniProtKB-EC"/>
</dbReference>
<evidence type="ECO:0000256" key="6">
    <source>
        <dbReference type="SAM" id="SignalP"/>
    </source>
</evidence>
<dbReference type="Gene3D" id="3.40.50.2000">
    <property type="entry name" value="Glycogen Phosphorylase B"/>
    <property type="match status" value="2"/>
</dbReference>
<evidence type="ECO:0000256" key="2">
    <source>
        <dbReference type="ARBA" id="ARBA00012544"/>
    </source>
</evidence>
<evidence type="ECO:0000256" key="1">
    <source>
        <dbReference type="ARBA" id="ARBA00009995"/>
    </source>
</evidence>
<sequence length="482" mass="54674">MILKFIWLLLLGYVAPIDASKILVIAPSLSNSHLLMMGKLADALVKDGHDVTFFIQEYNKLATSNGTKLANIIRINNIEAQTFDEIIEGYDVFESNSGTFLDKLEMAEFFSNMCEAVLKKRSEVEYLKNHKFDVAITNGIDFCGIGIARYLGIKNQITYVTNPIHENAAFYIGVPQPISYVPVVEYNPLGPKMGFIDRVNNFKEYLLLMFVQEYHIKKTTQAFRRQLGQKFPSISSLASETNLCFINGNEFLDAARPILHKTVYIGGLGLEDPKPLQEPYKSLMEKGKKGVILLSFGTIAPTTFFKQSLKEEIFEALGEFKDYHFIVKIDKNDEISRGLAAKFENIDVSDWLPQTDILAHPRLKVFIVHGGYNSLLESVIRGVPVIVVPMFADQFRNGKNVEYRGFGYYLDRREFGKASLSKALNTVLNDPSYKNSAIRLSQLIKNKPFTPEETFFKWTRFVAEHGILPELHIEEVLVVAYS</sequence>
<keyword evidence="7" id="KW-1185">Reference proteome</keyword>
<keyword evidence="3" id="KW-0328">Glycosyltransferase</keyword>
<feature type="chain" id="PRO_5038077399" description="glucuronosyltransferase" evidence="6">
    <location>
        <begin position="20"/>
        <end position="482"/>
    </location>
</feature>
<dbReference type="InterPro" id="IPR050271">
    <property type="entry name" value="UDP-glycosyltransferase"/>
</dbReference>
<dbReference type="SUPFAM" id="SSF53756">
    <property type="entry name" value="UDP-Glycosyltransferase/glycogen phosphorylase"/>
    <property type="match status" value="1"/>
</dbReference>
<protein>
    <recommendedName>
        <fullName evidence="2">glucuronosyltransferase</fullName>
        <ecNumber evidence="2">2.4.1.17</ecNumber>
    </recommendedName>
</protein>
<feature type="signal peptide" evidence="6">
    <location>
        <begin position="1"/>
        <end position="19"/>
    </location>
</feature>
<dbReference type="CDD" id="cd03784">
    <property type="entry name" value="GT1_Gtf-like"/>
    <property type="match status" value="1"/>
</dbReference>
<dbReference type="AlphaFoldDB" id="A0A914EEU8"/>
<evidence type="ECO:0000313" key="8">
    <source>
        <dbReference type="WBParaSite" id="ACRNAN_scaffold7751.g31558.t1"/>
    </source>
</evidence>
<accession>A0A914EEU8</accession>
<dbReference type="EC" id="2.4.1.17" evidence="2"/>
<dbReference type="FunFam" id="3.40.50.2000:FF:000021">
    <property type="entry name" value="UDP-glucuronosyltransferase"/>
    <property type="match status" value="1"/>
</dbReference>
<comment type="similarity">
    <text evidence="1">Belongs to the UDP-glycosyltransferase family.</text>
</comment>
<dbReference type="WBParaSite" id="ACRNAN_scaffold7751.g31558.t1">
    <property type="protein sequence ID" value="ACRNAN_scaffold7751.g31558.t1"/>
    <property type="gene ID" value="ACRNAN_scaffold7751.g31558"/>
</dbReference>
<keyword evidence="4" id="KW-0808">Transferase</keyword>
<name>A0A914EEU8_9BILA</name>
<dbReference type="Pfam" id="PF00201">
    <property type="entry name" value="UDPGT"/>
    <property type="match status" value="1"/>
</dbReference>
<evidence type="ECO:0000256" key="3">
    <source>
        <dbReference type="ARBA" id="ARBA00022676"/>
    </source>
</evidence>
<comment type="catalytic activity">
    <reaction evidence="5">
        <text>glucuronate acceptor + UDP-alpha-D-glucuronate = acceptor beta-D-glucuronoside + UDP + H(+)</text>
        <dbReference type="Rhea" id="RHEA:21032"/>
        <dbReference type="ChEBI" id="CHEBI:15378"/>
        <dbReference type="ChEBI" id="CHEBI:58052"/>
        <dbReference type="ChEBI" id="CHEBI:58223"/>
        <dbReference type="ChEBI" id="CHEBI:132367"/>
        <dbReference type="ChEBI" id="CHEBI:132368"/>
        <dbReference type="EC" id="2.4.1.17"/>
    </reaction>
</comment>
<dbReference type="PANTHER" id="PTHR48043">
    <property type="entry name" value="EG:EG0003.4 PROTEIN-RELATED"/>
    <property type="match status" value="1"/>
</dbReference>
<keyword evidence="6" id="KW-0732">Signal</keyword>
<proteinExistence type="inferred from homology"/>
<evidence type="ECO:0000256" key="4">
    <source>
        <dbReference type="ARBA" id="ARBA00022679"/>
    </source>
</evidence>
<dbReference type="InterPro" id="IPR002213">
    <property type="entry name" value="UDP_glucos_trans"/>
</dbReference>
<reference evidence="8" key="1">
    <citation type="submission" date="2022-11" db="UniProtKB">
        <authorList>
            <consortium name="WormBaseParasite"/>
        </authorList>
    </citation>
    <scope>IDENTIFICATION</scope>
</reference>
<evidence type="ECO:0000256" key="5">
    <source>
        <dbReference type="ARBA" id="ARBA00047475"/>
    </source>
</evidence>